<gene>
    <name evidence="1" type="ORF">PR001_g21741</name>
    <name evidence="2" type="ORF">PR003_g22375</name>
</gene>
<comment type="caution">
    <text evidence="2">The sequence shown here is derived from an EMBL/GenBank/DDBJ whole genome shotgun (WGS) entry which is preliminary data.</text>
</comment>
<evidence type="ECO:0000313" key="4">
    <source>
        <dbReference type="Proteomes" id="UP000434957"/>
    </source>
</evidence>
<reference evidence="2 4" key="1">
    <citation type="submission" date="2018-08" db="EMBL/GenBank/DDBJ databases">
        <title>Genomic investigation of the strawberry pathogen Phytophthora fragariae indicates pathogenicity is determined by transcriptional variation in three key races.</title>
        <authorList>
            <person name="Adams T.M."/>
            <person name="Armitage A.D."/>
            <person name="Sobczyk M.K."/>
            <person name="Bates H.J."/>
            <person name="Dunwell J.M."/>
            <person name="Nellist C.F."/>
            <person name="Harrison R.J."/>
        </authorList>
    </citation>
    <scope>NUCLEOTIDE SEQUENCE [LARGE SCALE GENOMIC DNA]</scope>
    <source>
        <strain evidence="1 3">SCRP249</strain>
        <strain evidence="2 4">SCRP333</strain>
    </source>
</reference>
<name>A0A6A4D4V4_9STRA</name>
<dbReference type="EMBL" id="QXFT01002205">
    <property type="protein sequence ID" value="KAE9302063.1"/>
    <property type="molecule type" value="Genomic_DNA"/>
</dbReference>
<dbReference type="EMBL" id="QXFV01002314">
    <property type="protein sequence ID" value="KAE8989586.1"/>
    <property type="molecule type" value="Genomic_DNA"/>
</dbReference>
<dbReference type="Proteomes" id="UP000434957">
    <property type="component" value="Unassembled WGS sequence"/>
</dbReference>
<proteinExistence type="predicted"/>
<accession>A0A6A4D4V4</accession>
<protein>
    <submittedName>
        <fullName evidence="2">Uncharacterized protein</fullName>
    </submittedName>
</protein>
<sequence>MSLESTPSGLMDQTSIPARAGPGAPWSSMALWLVLWWGPILLGKTPKLSPTLQAASRSLWMRCSLRLEADRQTLWLVELLGKPLPDNTALLRVASLPAAAMTNVAMIYSMYGHVDKLASSLQASVTSVPGVKASDFKVQEMLTQDSARAA</sequence>
<organism evidence="2 4">
    <name type="scientific">Phytophthora rubi</name>
    <dbReference type="NCBI Taxonomy" id="129364"/>
    <lineage>
        <taxon>Eukaryota</taxon>
        <taxon>Sar</taxon>
        <taxon>Stramenopiles</taxon>
        <taxon>Oomycota</taxon>
        <taxon>Peronosporomycetes</taxon>
        <taxon>Peronosporales</taxon>
        <taxon>Peronosporaceae</taxon>
        <taxon>Phytophthora</taxon>
    </lineage>
</organism>
<evidence type="ECO:0000313" key="2">
    <source>
        <dbReference type="EMBL" id="KAE9302063.1"/>
    </source>
</evidence>
<dbReference type="Proteomes" id="UP000429607">
    <property type="component" value="Unassembled WGS sequence"/>
</dbReference>
<evidence type="ECO:0000313" key="1">
    <source>
        <dbReference type="EMBL" id="KAE8989586.1"/>
    </source>
</evidence>
<evidence type="ECO:0000313" key="3">
    <source>
        <dbReference type="Proteomes" id="UP000429607"/>
    </source>
</evidence>
<keyword evidence="4" id="KW-1185">Reference proteome</keyword>
<dbReference type="AlphaFoldDB" id="A0A6A4D4V4"/>